<evidence type="ECO:0000256" key="7">
    <source>
        <dbReference type="ARBA" id="ARBA00023171"/>
    </source>
</evidence>
<feature type="domain" description="CobN/magnesium chelatase" evidence="11">
    <location>
        <begin position="261"/>
        <end position="1450"/>
    </location>
</feature>
<accession>A0A9N8HBI7</accession>
<evidence type="ECO:0000256" key="5">
    <source>
        <dbReference type="ARBA" id="ARBA00022741"/>
    </source>
</evidence>
<dbReference type="NCBIfam" id="TIGR02025">
    <property type="entry name" value="BchH"/>
    <property type="match status" value="1"/>
</dbReference>
<dbReference type="InterPro" id="IPR003672">
    <property type="entry name" value="CobN/Mg_chltase"/>
</dbReference>
<dbReference type="InterPro" id="IPR022571">
    <property type="entry name" value="Mg_chelatase_H_N"/>
</dbReference>
<keyword evidence="14" id="KW-1185">Reference proteome</keyword>
<evidence type="ECO:0000256" key="6">
    <source>
        <dbReference type="ARBA" id="ARBA00022840"/>
    </source>
</evidence>
<dbReference type="PANTHER" id="PTHR44119:SF1">
    <property type="entry name" value="MAGNESIUM-CHELATASE SUBUNIT CHLH, CHLOROPLASTIC"/>
    <property type="match status" value="1"/>
</dbReference>
<keyword evidence="10" id="KW-0732">Signal</keyword>
<dbReference type="CDD" id="cd10150">
    <property type="entry name" value="CobN_like"/>
    <property type="match status" value="1"/>
</dbReference>
<comment type="catalytic activity">
    <reaction evidence="9">
        <text>protoporphyrin IX + Mg(2+) + ATP + H2O = Mg-protoporphyrin IX + ADP + phosphate + 3 H(+)</text>
        <dbReference type="Rhea" id="RHEA:13961"/>
        <dbReference type="ChEBI" id="CHEBI:15377"/>
        <dbReference type="ChEBI" id="CHEBI:15378"/>
        <dbReference type="ChEBI" id="CHEBI:18420"/>
        <dbReference type="ChEBI" id="CHEBI:30616"/>
        <dbReference type="ChEBI" id="CHEBI:43474"/>
        <dbReference type="ChEBI" id="CHEBI:57306"/>
        <dbReference type="ChEBI" id="CHEBI:60492"/>
        <dbReference type="ChEBI" id="CHEBI:456216"/>
        <dbReference type="EC" id="6.6.1.1"/>
    </reaction>
</comment>
<dbReference type="GO" id="GO:0016851">
    <property type="term" value="F:magnesium chelatase activity"/>
    <property type="evidence" value="ECO:0007669"/>
    <property type="project" value="UniProtKB-EC"/>
</dbReference>
<keyword evidence="4" id="KW-0436">Ligase</keyword>
<comment type="similarity">
    <text evidence="1">Belongs to the Mg-chelatase subunit H family.</text>
</comment>
<evidence type="ECO:0000256" key="2">
    <source>
        <dbReference type="ARBA" id="ARBA00012825"/>
    </source>
</evidence>
<dbReference type="Pfam" id="PF11965">
    <property type="entry name" value="DUF3479"/>
    <property type="match status" value="1"/>
</dbReference>
<dbReference type="PANTHER" id="PTHR44119">
    <property type="entry name" value="MAGNESIUM-CHELATASE SUBUNIT CHLH, CHLOROPLASTIC"/>
    <property type="match status" value="1"/>
</dbReference>
<reference evidence="13" key="1">
    <citation type="submission" date="2020-06" db="EMBL/GenBank/DDBJ databases">
        <authorList>
            <consortium name="Plant Systems Biology data submission"/>
        </authorList>
    </citation>
    <scope>NUCLEOTIDE SEQUENCE</scope>
    <source>
        <strain evidence="13">D6</strain>
    </source>
</reference>
<evidence type="ECO:0000313" key="13">
    <source>
        <dbReference type="EMBL" id="CAB9506320.1"/>
    </source>
</evidence>
<dbReference type="EC" id="6.6.1.1" evidence="2"/>
<gene>
    <name evidence="13" type="ORF">SEMRO_263_G102170.1</name>
</gene>
<keyword evidence="3" id="KW-0602">Photosynthesis</keyword>
<evidence type="ECO:0000259" key="11">
    <source>
        <dbReference type="Pfam" id="PF02514"/>
    </source>
</evidence>
<evidence type="ECO:0000256" key="4">
    <source>
        <dbReference type="ARBA" id="ARBA00022598"/>
    </source>
</evidence>
<dbReference type="GO" id="GO:0005524">
    <property type="term" value="F:ATP binding"/>
    <property type="evidence" value="ECO:0007669"/>
    <property type="project" value="UniProtKB-KW"/>
</dbReference>
<keyword evidence="6" id="KW-0067">ATP-binding</keyword>
<feature type="domain" description="Magnesium chelatase subunit H N-terminal" evidence="12">
    <location>
        <begin position="88"/>
        <end position="258"/>
    </location>
</feature>
<dbReference type="EMBL" id="CAICTM010000262">
    <property type="protein sequence ID" value="CAB9506320.1"/>
    <property type="molecule type" value="Genomic_DNA"/>
</dbReference>
<comment type="pathway">
    <text evidence="8">Porphyrin-containing compound metabolism.</text>
</comment>
<dbReference type="InterPro" id="IPR011771">
    <property type="entry name" value="BchH"/>
</dbReference>
<dbReference type="GO" id="GO:0015995">
    <property type="term" value="P:chlorophyll biosynthetic process"/>
    <property type="evidence" value="ECO:0007669"/>
    <property type="project" value="UniProtKB-KW"/>
</dbReference>
<evidence type="ECO:0000313" key="14">
    <source>
        <dbReference type="Proteomes" id="UP001153069"/>
    </source>
</evidence>
<dbReference type="GO" id="GO:0015979">
    <property type="term" value="P:photosynthesis"/>
    <property type="evidence" value="ECO:0007669"/>
    <property type="project" value="UniProtKB-KW"/>
</dbReference>
<evidence type="ECO:0000256" key="10">
    <source>
        <dbReference type="SAM" id="SignalP"/>
    </source>
</evidence>
<comment type="caution">
    <text evidence="13">The sequence shown here is derived from an EMBL/GenBank/DDBJ whole genome shotgun (WGS) entry which is preliminary data.</text>
</comment>
<organism evidence="13 14">
    <name type="scientific">Seminavis robusta</name>
    <dbReference type="NCBI Taxonomy" id="568900"/>
    <lineage>
        <taxon>Eukaryota</taxon>
        <taxon>Sar</taxon>
        <taxon>Stramenopiles</taxon>
        <taxon>Ochrophyta</taxon>
        <taxon>Bacillariophyta</taxon>
        <taxon>Bacillariophyceae</taxon>
        <taxon>Bacillariophycidae</taxon>
        <taxon>Naviculales</taxon>
        <taxon>Naviculaceae</taxon>
        <taxon>Seminavis</taxon>
    </lineage>
</organism>
<evidence type="ECO:0000256" key="3">
    <source>
        <dbReference type="ARBA" id="ARBA00022531"/>
    </source>
</evidence>
<name>A0A9N8HBI7_9STRA</name>
<dbReference type="Proteomes" id="UP001153069">
    <property type="component" value="Unassembled WGS sequence"/>
</dbReference>
<keyword evidence="5" id="KW-0547">Nucleotide-binding</keyword>
<evidence type="ECO:0000256" key="1">
    <source>
        <dbReference type="ARBA" id="ARBA00010851"/>
    </source>
</evidence>
<proteinExistence type="inferred from homology"/>
<evidence type="ECO:0000259" key="12">
    <source>
        <dbReference type="Pfam" id="PF11965"/>
    </source>
</evidence>
<feature type="chain" id="PRO_5040207080" description="magnesium chelatase" evidence="10">
    <location>
        <begin position="27"/>
        <end position="1468"/>
    </location>
</feature>
<keyword evidence="7" id="KW-0149">Chlorophyll biosynthesis</keyword>
<sequence>MKDISMMAPILVFWTVAFAALLQASAFLVPSPTNPTIPVHKNVPSSALGSPIIQRRTLSTTTIQHATIEREDTLVAPNSKQDNDDKIKIVLVAGFESFNRDLYYQAAKDMAADFNVELSVFADSDIRSSVTNVNDQDLGVNPVFEEAVKNADAFVGSLIFDYDDVLVVESLLPYVKGPRLLFECATEIMTFNQVGSFNMATTGDGPAGPPPAVKAILSKFGSGKEEDRINGYLKLLKFGPDLLKFVPGEKASDLRTWLESYRFWNQGGKNNVGAMLRIIAHRCDSSTRQANDSVELVLPELEVTPDIGLLHTLRDKEIQHSSNNQQQRFFESPAAYMEWRTSKTTTIDLAQKYNFQLAPSDAPRVAVLLYRKHVITEQRYILDLIQIMEEQGLIPVPIFINGVEAHTIVRDLLTSEHEIQGVTRGEIVRDDTYQPYKAARIDIIVNTVGFPLVGGPAGSAEAGRNIEVAEVLLRSMNVPYMVASPLLLQSIPQWRTNGVLGLQSVVLYSLPELDGAIDTVVLGGLVGDKIALVPERVRKLTSRVKAWTSLHNTPKSERKIAISLYGFPPNVGAVGTAALLDVPQSLENLLKRLDEEGYDVGSFPSDPDASGESLVAALSILCENPVITGGAERMQDAVDAKITRATAGDETVAATLARPGGGLGGATVKALDVTWDDLEKVLGKYMTRKVRRAWPEKERGPGVSANGKMVVSGLQVGNVWITVQPLLGVEGDPMRLLFERDLTPHPQYCAAYEWMRQPESNRGFGSQAVIHLGMHGTVEWLPGQQLGNDRQSWSDELLGELPNIYAYAANNPSESILAKRRGYGTLVSYNVPPYGRAGLYLDLANLKELVDEYRSGGDRDKSDAAAADVRAAIFSTAQKAGLGSDVPPLALDPTSEEAFEGTELPDTYDVSAFNKWVTSLSDYLFVLQERLFSSGLHVLGASPSDEELKSYLNAYYGDELSEEDCDTVIAEWHETKTEGTSSAFLDGFSSFLEGLFGTADDASAKDGEHSDDMTKDATDIVRLLSASTEEMDSIVNALDGGYVPAKPGGDLLRDGTSVLPTGKNIYALDPYRMPSATAWARGQRIAAETLRQHQAMNDGHYPETVAVTLWGLDAIKTRGESVAIVLALVGAKPVKEGTGRIVRFDLVPLEELGRPRVDVLASLSGIFRDSFANVVDLLDDMFERAAAADEPNEMNFVKKHAESLRDDGVERPAARLFSNPPGDYGSMVNEVVGTGDWSESEALGETWKGRNVFAYGRGEGTGVGTAGTARPEVLDKLLETTERVVQEIDSVEYGLSDIQEYYANTGALKKAAENRKAADPTTGRKKKVSVSIVEAFSGSADEDIPVQELEDVLRVEYRSKMLNPKWRDAMLQQGSGGAYEISQRMTAMVGWAATAEVDNFVFDQAAERYALDEAVAKQLQKSNPEAFKNVVRRFLEAAGRGMWSTDEETLDKLRELYADADDIIEMGS</sequence>
<evidence type="ECO:0000256" key="8">
    <source>
        <dbReference type="ARBA" id="ARBA00023444"/>
    </source>
</evidence>
<evidence type="ECO:0000256" key="9">
    <source>
        <dbReference type="ARBA" id="ARBA00048693"/>
    </source>
</evidence>
<dbReference type="Pfam" id="PF02514">
    <property type="entry name" value="CobN-Mg_chel"/>
    <property type="match status" value="1"/>
</dbReference>
<protein>
    <recommendedName>
        <fullName evidence="2">magnesium chelatase</fullName>
        <ecNumber evidence="2">6.6.1.1</ecNumber>
    </recommendedName>
</protein>
<feature type="signal peptide" evidence="10">
    <location>
        <begin position="1"/>
        <end position="26"/>
    </location>
</feature>
<dbReference type="OrthoDB" id="10252009at2759"/>